<feature type="transmembrane region" description="Helical" evidence="1">
    <location>
        <begin position="87"/>
        <end position="104"/>
    </location>
</feature>
<evidence type="ECO:0000256" key="1">
    <source>
        <dbReference type="SAM" id="Phobius"/>
    </source>
</evidence>
<dbReference type="AlphaFoldDB" id="A0A1G6MZB3"/>
<dbReference type="Pfam" id="PF14278">
    <property type="entry name" value="TetR_C_8"/>
    <property type="match status" value="1"/>
</dbReference>
<reference evidence="3 4" key="1">
    <citation type="submission" date="2016-10" db="EMBL/GenBank/DDBJ databases">
        <authorList>
            <person name="de Groot N.N."/>
        </authorList>
    </citation>
    <scope>NUCLEOTIDE SEQUENCE [LARGE SCALE GENOMIC DNA]</scope>
    <source>
        <strain evidence="3 4">DSM 45514</strain>
    </source>
</reference>
<evidence type="ECO:0000259" key="2">
    <source>
        <dbReference type="Pfam" id="PF14278"/>
    </source>
</evidence>
<feature type="domain" description="Transcriptional regulator TetR C-terminal Firmicutes type" evidence="2">
    <location>
        <begin position="32"/>
        <end position="122"/>
    </location>
</feature>
<dbReference type="InterPro" id="IPR039532">
    <property type="entry name" value="TetR_C_Firmicutes"/>
</dbReference>
<evidence type="ECO:0000313" key="3">
    <source>
        <dbReference type="EMBL" id="SDC60235.1"/>
    </source>
</evidence>
<accession>A0A1G6MZB3</accession>
<evidence type="ECO:0000313" key="4">
    <source>
        <dbReference type="Proteomes" id="UP000199387"/>
    </source>
</evidence>
<protein>
    <submittedName>
        <fullName evidence="3">Transcriptional regulator C-terminal region</fullName>
    </submittedName>
</protein>
<keyword evidence="1" id="KW-0472">Membrane</keyword>
<sequence>MNELIRGMKNKRLSEEKITDRDGNVVKPLPDLVYVFEHVANNESFYTVMLGPHGEQRLLFRLLEVFTDTLSERLSHTHLKPTVPKEILVHYAASAYLGVIVWWLKNGQPYPPEYMATQLTRLRLQHMNF</sequence>
<organism evidence="3 4">
    <name type="scientific">Melghirimyces thermohalophilus</name>
    <dbReference type="NCBI Taxonomy" id="1236220"/>
    <lineage>
        <taxon>Bacteria</taxon>
        <taxon>Bacillati</taxon>
        <taxon>Bacillota</taxon>
        <taxon>Bacilli</taxon>
        <taxon>Bacillales</taxon>
        <taxon>Thermoactinomycetaceae</taxon>
        <taxon>Melghirimyces</taxon>
    </lineage>
</organism>
<dbReference type="Gene3D" id="1.10.357.10">
    <property type="entry name" value="Tetracycline Repressor, domain 2"/>
    <property type="match status" value="1"/>
</dbReference>
<name>A0A1G6MZB3_9BACL</name>
<keyword evidence="1" id="KW-1133">Transmembrane helix</keyword>
<dbReference type="Proteomes" id="UP000199387">
    <property type="component" value="Unassembled WGS sequence"/>
</dbReference>
<keyword evidence="1" id="KW-0812">Transmembrane</keyword>
<proteinExistence type="predicted"/>
<dbReference type="EMBL" id="FMZA01000011">
    <property type="protein sequence ID" value="SDC60235.1"/>
    <property type="molecule type" value="Genomic_DNA"/>
</dbReference>
<gene>
    <name evidence="3" type="ORF">SAMN04488112_11137</name>
</gene>
<dbReference type="STRING" id="1236220.SAMN04488112_11137"/>
<keyword evidence="4" id="KW-1185">Reference proteome</keyword>